<dbReference type="InterPro" id="IPR045584">
    <property type="entry name" value="Pilin-like"/>
</dbReference>
<dbReference type="Pfam" id="PF07963">
    <property type="entry name" value="N_methyl"/>
    <property type="match status" value="1"/>
</dbReference>
<dbReference type="PROSITE" id="PS00409">
    <property type="entry name" value="PROKAR_NTER_METHYL"/>
    <property type="match status" value="1"/>
</dbReference>
<evidence type="ECO:0000256" key="1">
    <source>
        <dbReference type="SAM" id="Phobius"/>
    </source>
</evidence>
<proteinExistence type="predicted"/>
<dbReference type="RefSeq" id="WP_194415888.1">
    <property type="nucleotide sequence ID" value="NZ_BAABKZ010000005.1"/>
</dbReference>
<feature type="transmembrane region" description="Helical" evidence="1">
    <location>
        <begin position="25"/>
        <end position="49"/>
    </location>
</feature>
<dbReference type="InterPro" id="IPR012902">
    <property type="entry name" value="N_methyl_site"/>
</dbReference>
<evidence type="ECO:0000313" key="3">
    <source>
        <dbReference type="Proteomes" id="UP001501407"/>
    </source>
</evidence>
<keyword evidence="3" id="KW-1185">Reference proteome</keyword>
<evidence type="ECO:0000313" key="2">
    <source>
        <dbReference type="EMBL" id="GAA5097099.1"/>
    </source>
</evidence>
<evidence type="ECO:0008006" key="4">
    <source>
        <dbReference type="Google" id="ProtNLM"/>
    </source>
</evidence>
<comment type="caution">
    <text evidence="2">The sequence shown here is derived from an EMBL/GenBank/DDBJ whole genome shotgun (WGS) entry which is preliminary data.</text>
</comment>
<organism evidence="2 3">
    <name type="scientific">Microbacterium yannicii</name>
    <dbReference type="NCBI Taxonomy" id="671622"/>
    <lineage>
        <taxon>Bacteria</taxon>
        <taxon>Bacillati</taxon>
        <taxon>Actinomycetota</taxon>
        <taxon>Actinomycetes</taxon>
        <taxon>Micrococcales</taxon>
        <taxon>Microbacteriaceae</taxon>
        <taxon>Microbacterium</taxon>
    </lineage>
</organism>
<dbReference type="NCBIfam" id="TIGR02532">
    <property type="entry name" value="IV_pilin_GFxxxE"/>
    <property type="match status" value="1"/>
</dbReference>
<dbReference type="Proteomes" id="UP001501407">
    <property type="component" value="Unassembled WGS sequence"/>
</dbReference>
<dbReference type="Gene3D" id="3.30.700.10">
    <property type="entry name" value="Glycoprotein, Type 4 Pilin"/>
    <property type="match status" value="1"/>
</dbReference>
<dbReference type="SUPFAM" id="SSF54523">
    <property type="entry name" value="Pili subunits"/>
    <property type="match status" value="1"/>
</dbReference>
<accession>A0ABP9MM43</accession>
<keyword evidence="1" id="KW-0812">Transmembrane</keyword>
<keyword evidence="1" id="KW-1133">Transmembrane helix</keyword>
<reference evidence="3" key="1">
    <citation type="journal article" date="2019" name="Int. J. Syst. Evol. Microbiol.">
        <title>The Global Catalogue of Microorganisms (GCM) 10K type strain sequencing project: providing services to taxonomists for standard genome sequencing and annotation.</title>
        <authorList>
            <consortium name="The Broad Institute Genomics Platform"/>
            <consortium name="The Broad Institute Genome Sequencing Center for Infectious Disease"/>
            <person name="Wu L."/>
            <person name="Ma J."/>
        </authorList>
    </citation>
    <scope>NUCLEOTIDE SEQUENCE [LARGE SCALE GENOMIC DNA]</scope>
    <source>
        <strain evidence="3">JCM 18959</strain>
    </source>
</reference>
<gene>
    <name evidence="2" type="ORF">GCM10025760_30870</name>
</gene>
<name>A0ABP9MM43_9MICO</name>
<protein>
    <recommendedName>
        <fullName evidence="4">Prepilin-type N-terminal cleavage/methylation domain-containing protein</fullName>
    </recommendedName>
</protein>
<keyword evidence="1" id="KW-0472">Membrane</keyword>
<sequence>MRSFTEIYRDAEIARRRTDEGESGFSLIELIVVVVILGILVAIAIPVFIGLQQQAGRNAALAAAANGATQVASQIAAGTDPVAPEDNDEFTYAIVGAVATVDQVCVSATSASFTALAGPGCTNPGIVGE</sequence>
<dbReference type="EMBL" id="BAABKZ010000005">
    <property type="protein sequence ID" value="GAA5097099.1"/>
    <property type="molecule type" value="Genomic_DNA"/>
</dbReference>